<dbReference type="InterPro" id="IPR006638">
    <property type="entry name" value="Elp3/MiaA/NifB-like_rSAM"/>
</dbReference>
<dbReference type="NCBIfam" id="TIGR00539">
    <property type="entry name" value="hemN_rel"/>
    <property type="match status" value="1"/>
</dbReference>
<accession>A0A7G9GXV2</accession>
<evidence type="ECO:0000256" key="1">
    <source>
        <dbReference type="ARBA" id="ARBA00006100"/>
    </source>
</evidence>
<dbReference type="CDD" id="cd01335">
    <property type="entry name" value="Radical_SAM"/>
    <property type="match status" value="1"/>
</dbReference>
<proteinExistence type="inferred from homology"/>
<dbReference type="PANTHER" id="PTHR13932">
    <property type="entry name" value="COPROPORPHYRINIGEN III OXIDASE"/>
    <property type="match status" value="1"/>
</dbReference>
<dbReference type="InterPro" id="IPR007197">
    <property type="entry name" value="rSAM"/>
</dbReference>
<dbReference type="PROSITE" id="PS51918">
    <property type="entry name" value="RADICAL_SAM"/>
    <property type="match status" value="1"/>
</dbReference>
<organism evidence="11 12">
    <name type="scientific">Fusobacterium hominis</name>
    <dbReference type="NCBI Taxonomy" id="2764326"/>
    <lineage>
        <taxon>Bacteria</taxon>
        <taxon>Fusobacteriati</taxon>
        <taxon>Fusobacteriota</taxon>
        <taxon>Fusobacteriia</taxon>
        <taxon>Fusobacteriales</taxon>
        <taxon>Fusobacteriaceae</taxon>
        <taxon>Fusobacterium</taxon>
    </lineage>
</organism>
<dbReference type="Proteomes" id="UP000515913">
    <property type="component" value="Chromosome"/>
</dbReference>
<evidence type="ECO:0000313" key="11">
    <source>
        <dbReference type="EMBL" id="QNM15634.1"/>
    </source>
</evidence>
<comment type="function">
    <text evidence="9">Probably acts as a heme chaperone, transferring heme to an unknown acceptor. Binds one molecule of heme per monomer, possibly covalently. Binds 1 [4Fe-4S] cluster. The cluster is coordinated with 3 cysteines and an exchangeable S-adenosyl-L-methionine.</text>
</comment>
<dbReference type="InterPro" id="IPR058240">
    <property type="entry name" value="rSAM_sf"/>
</dbReference>
<dbReference type="InterPro" id="IPR034505">
    <property type="entry name" value="Coproporphyrinogen-III_oxidase"/>
</dbReference>
<keyword evidence="9" id="KW-0963">Cytoplasm</keyword>
<dbReference type="GO" id="GO:0006779">
    <property type="term" value="P:porphyrin-containing compound biosynthetic process"/>
    <property type="evidence" value="ECO:0007669"/>
    <property type="project" value="InterPro"/>
</dbReference>
<keyword evidence="6 9" id="KW-0408">Iron</keyword>
<dbReference type="GO" id="GO:0046872">
    <property type="term" value="F:metal ion binding"/>
    <property type="evidence" value="ECO:0007669"/>
    <property type="project" value="UniProtKB-UniRule"/>
</dbReference>
<evidence type="ECO:0000256" key="2">
    <source>
        <dbReference type="ARBA" id="ARBA00017228"/>
    </source>
</evidence>
<keyword evidence="4 9" id="KW-0949">S-adenosyl-L-methionine</keyword>
<evidence type="ECO:0000313" key="12">
    <source>
        <dbReference type="Proteomes" id="UP000515913"/>
    </source>
</evidence>
<dbReference type="GO" id="GO:0005737">
    <property type="term" value="C:cytoplasm"/>
    <property type="evidence" value="ECO:0007669"/>
    <property type="project" value="UniProtKB-SubCell"/>
</dbReference>
<keyword evidence="9" id="KW-0004">4Fe-4S</keyword>
<evidence type="ECO:0000256" key="7">
    <source>
        <dbReference type="ARBA" id="ARBA00023014"/>
    </source>
</evidence>
<keyword evidence="8 9" id="KW-0143">Chaperone</keyword>
<comment type="subcellular location">
    <subcellularLocation>
        <location evidence="9">Cytoplasm</location>
    </subcellularLocation>
</comment>
<comment type="similarity">
    <text evidence="1">Belongs to the anaerobic coproporphyrinogen-III oxidase family. HemW subfamily.</text>
</comment>
<evidence type="ECO:0000256" key="9">
    <source>
        <dbReference type="RuleBase" id="RU364116"/>
    </source>
</evidence>
<dbReference type="SFLD" id="SFLDF00288">
    <property type="entry name" value="HemN-like__clustered_with_nucl"/>
    <property type="match status" value="1"/>
</dbReference>
<gene>
    <name evidence="11" type="primary">hemW</name>
    <name evidence="11" type="ORF">H9Q81_01985</name>
</gene>
<evidence type="ECO:0000256" key="6">
    <source>
        <dbReference type="ARBA" id="ARBA00023004"/>
    </source>
</evidence>
<dbReference type="PANTHER" id="PTHR13932:SF5">
    <property type="entry name" value="RADICAL S-ADENOSYL METHIONINE DOMAIN-CONTAINING PROTEIN 1, MITOCHONDRIAL"/>
    <property type="match status" value="1"/>
</dbReference>
<keyword evidence="7 9" id="KW-0411">Iron-sulfur</keyword>
<keyword evidence="12" id="KW-1185">Reference proteome</keyword>
<dbReference type="SFLD" id="SFLDG01065">
    <property type="entry name" value="anaerobic_coproporphyrinogen-I"/>
    <property type="match status" value="1"/>
</dbReference>
<sequence>MLDALYIHIPFCVRKCNYCDFLSFSSDKDMRKKYVDYLIKEIKLYPKYTYNTVYFGGGTPSLLEYEDIKRILDEINISSDAEVTIEVNPKTVDFDFLKSIREIGINRLSIGIQTFNNNMLKILGRLHDSNEAIKTYKNARNAGFNNISLDLMFSLPNQTLEEVNQDLNQLFSLKPEHFSIYSLIWEEGTPFFKQLEQGILKITDNDLEADMYEHIISKARQHGYEHYEISNFCLPNFEAKHNSKYWENKEYLGIGLGASGYIGNLRYKNQMQFSKYYDNIDNGILPILEKEFLNKKDIEEYSYMLGLRLLKKGIHPGDEYISKCLELEKKGFLEKQDGAFILSKKGIMFANDVLTEFL</sequence>
<dbReference type="Gene3D" id="3.20.20.70">
    <property type="entry name" value="Aldolase class I"/>
    <property type="match status" value="1"/>
</dbReference>
<dbReference type="AlphaFoldDB" id="A0A7G9GXV2"/>
<evidence type="ECO:0000259" key="10">
    <source>
        <dbReference type="PROSITE" id="PS51918"/>
    </source>
</evidence>
<evidence type="ECO:0000256" key="3">
    <source>
        <dbReference type="ARBA" id="ARBA00022617"/>
    </source>
</evidence>
<keyword evidence="3 9" id="KW-0349">Heme</keyword>
<reference evidence="11 12" key="1">
    <citation type="submission" date="2020-08" db="EMBL/GenBank/DDBJ databases">
        <authorList>
            <person name="Liu C."/>
            <person name="Sun Q."/>
        </authorList>
    </citation>
    <scope>NUCLEOTIDE SEQUENCE [LARGE SCALE GENOMIC DNA]</scope>
    <source>
        <strain evidence="11 12">NSJ-57</strain>
    </source>
</reference>
<dbReference type="RefSeq" id="WP_176838477.1">
    <property type="nucleotide sequence ID" value="NZ_CP060637.1"/>
</dbReference>
<name>A0A7G9GXV2_9FUSO</name>
<dbReference type="Pfam" id="PF04055">
    <property type="entry name" value="Radical_SAM"/>
    <property type="match status" value="1"/>
</dbReference>
<dbReference type="EMBL" id="CP060637">
    <property type="protein sequence ID" value="QNM15634.1"/>
    <property type="molecule type" value="Genomic_DNA"/>
</dbReference>
<dbReference type="SMART" id="SM00729">
    <property type="entry name" value="Elp3"/>
    <property type="match status" value="1"/>
</dbReference>
<protein>
    <recommendedName>
        <fullName evidence="2 9">Heme chaperone HemW</fullName>
    </recommendedName>
</protein>
<dbReference type="SFLD" id="SFLDS00029">
    <property type="entry name" value="Radical_SAM"/>
    <property type="match status" value="1"/>
</dbReference>
<dbReference type="InterPro" id="IPR013785">
    <property type="entry name" value="Aldolase_TIM"/>
</dbReference>
<dbReference type="SUPFAM" id="SSF102114">
    <property type="entry name" value="Radical SAM enzymes"/>
    <property type="match status" value="1"/>
</dbReference>
<dbReference type="GO" id="GO:0051539">
    <property type="term" value="F:4 iron, 4 sulfur cluster binding"/>
    <property type="evidence" value="ECO:0007669"/>
    <property type="project" value="UniProtKB-UniRule"/>
</dbReference>
<evidence type="ECO:0000256" key="4">
    <source>
        <dbReference type="ARBA" id="ARBA00022691"/>
    </source>
</evidence>
<dbReference type="SFLD" id="SFLDF00562">
    <property type="entry name" value="HemN-like__clustered_with_heat"/>
    <property type="match status" value="1"/>
</dbReference>
<dbReference type="GO" id="GO:0004109">
    <property type="term" value="F:coproporphyrinogen oxidase activity"/>
    <property type="evidence" value="ECO:0007669"/>
    <property type="project" value="InterPro"/>
</dbReference>
<keyword evidence="5 9" id="KW-0479">Metal-binding</keyword>
<feature type="domain" description="Radical SAM core" evidence="10">
    <location>
        <begin position="1"/>
        <end position="225"/>
    </location>
</feature>
<dbReference type="KEGG" id="fho:H9Q81_01985"/>
<dbReference type="InterPro" id="IPR004559">
    <property type="entry name" value="HemW-like"/>
</dbReference>
<dbReference type="SFLD" id="SFLDG01082">
    <property type="entry name" value="B12-binding_domain_containing"/>
    <property type="match status" value="1"/>
</dbReference>
<evidence type="ECO:0000256" key="8">
    <source>
        <dbReference type="ARBA" id="ARBA00023186"/>
    </source>
</evidence>
<evidence type="ECO:0000256" key="5">
    <source>
        <dbReference type="ARBA" id="ARBA00022723"/>
    </source>
</evidence>